<feature type="compositionally biased region" description="Low complexity" evidence="1">
    <location>
        <begin position="26"/>
        <end position="41"/>
    </location>
</feature>
<evidence type="ECO:0000256" key="1">
    <source>
        <dbReference type="SAM" id="MobiDB-lite"/>
    </source>
</evidence>
<keyword evidence="2" id="KW-1185">Reference proteome</keyword>
<reference evidence="3" key="1">
    <citation type="submission" date="2022-11" db="UniProtKB">
        <authorList>
            <consortium name="WormBaseParasite"/>
        </authorList>
    </citation>
    <scope>IDENTIFICATION</scope>
</reference>
<feature type="region of interest" description="Disordered" evidence="1">
    <location>
        <begin position="22"/>
        <end position="45"/>
    </location>
</feature>
<proteinExistence type="predicted"/>
<evidence type="ECO:0000313" key="3">
    <source>
        <dbReference type="WBParaSite" id="jg12504"/>
    </source>
</evidence>
<protein>
    <submittedName>
        <fullName evidence="3">Uncharacterized protein</fullName>
    </submittedName>
</protein>
<sequence length="118" mass="13858">MRLNRPITISSAENFMKSYKPNEHVSQSVPPTPSSATTPLSPERDTLRDELRNWRTHILTYFKRYEKMRENCVLLKNSEESLKKTAEDDAAKYERLVSSILNSEQPLRHELNKFIFCL</sequence>
<dbReference type="Proteomes" id="UP000887574">
    <property type="component" value="Unplaced"/>
</dbReference>
<evidence type="ECO:0000313" key="2">
    <source>
        <dbReference type="Proteomes" id="UP000887574"/>
    </source>
</evidence>
<name>A0A915CUF8_9BILA</name>
<dbReference type="AlphaFoldDB" id="A0A915CUF8"/>
<dbReference type="WBParaSite" id="jg12504">
    <property type="protein sequence ID" value="jg12504"/>
    <property type="gene ID" value="jg12504"/>
</dbReference>
<accession>A0A915CUF8</accession>
<organism evidence="2 3">
    <name type="scientific">Ditylenchus dipsaci</name>
    <dbReference type="NCBI Taxonomy" id="166011"/>
    <lineage>
        <taxon>Eukaryota</taxon>
        <taxon>Metazoa</taxon>
        <taxon>Ecdysozoa</taxon>
        <taxon>Nematoda</taxon>
        <taxon>Chromadorea</taxon>
        <taxon>Rhabditida</taxon>
        <taxon>Tylenchina</taxon>
        <taxon>Tylenchomorpha</taxon>
        <taxon>Sphaerularioidea</taxon>
        <taxon>Anguinidae</taxon>
        <taxon>Anguininae</taxon>
        <taxon>Ditylenchus</taxon>
    </lineage>
</organism>